<feature type="compositionally biased region" description="Polar residues" evidence="1">
    <location>
        <begin position="1"/>
        <end position="12"/>
    </location>
</feature>
<dbReference type="EMBL" id="CAJVPJ010002344">
    <property type="protein sequence ID" value="CAG8619009.1"/>
    <property type="molecule type" value="Genomic_DNA"/>
</dbReference>
<dbReference type="GO" id="GO:0003677">
    <property type="term" value="F:DNA binding"/>
    <property type="evidence" value="ECO:0007669"/>
    <property type="project" value="InterPro"/>
</dbReference>
<comment type="caution">
    <text evidence="3">The sequence shown here is derived from an EMBL/GenBank/DDBJ whole genome shotgun (WGS) entry which is preliminary data.</text>
</comment>
<proteinExistence type="predicted"/>
<dbReference type="OrthoDB" id="2288112at2759"/>
<accession>A0A9N9CX76</accession>
<dbReference type="GO" id="GO:0015074">
    <property type="term" value="P:DNA integration"/>
    <property type="evidence" value="ECO:0007669"/>
    <property type="project" value="InterPro"/>
</dbReference>
<dbReference type="InterPro" id="IPR002492">
    <property type="entry name" value="Transposase_Tc1-like"/>
</dbReference>
<dbReference type="Pfam" id="PF01498">
    <property type="entry name" value="HTH_Tnp_Tc3_2"/>
    <property type="match status" value="1"/>
</dbReference>
<dbReference type="AlphaFoldDB" id="A0A9N9CX76"/>
<keyword evidence="4" id="KW-1185">Reference proteome</keyword>
<feature type="domain" description="Transposase Tc1-like" evidence="2">
    <location>
        <begin position="23"/>
        <end position="92"/>
    </location>
</feature>
<dbReference type="GO" id="GO:0006313">
    <property type="term" value="P:DNA transposition"/>
    <property type="evidence" value="ECO:0007669"/>
    <property type="project" value="InterPro"/>
</dbReference>
<gene>
    <name evidence="3" type="ORF">POCULU_LOCUS8329</name>
</gene>
<evidence type="ECO:0000259" key="2">
    <source>
        <dbReference type="Pfam" id="PF01498"/>
    </source>
</evidence>
<protein>
    <submittedName>
        <fullName evidence="3">7945_t:CDS:1</fullName>
    </submittedName>
</protein>
<dbReference type="InterPro" id="IPR036397">
    <property type="entry name" value="RNaseH_sf"/>
</dbReference>
<evidence type="ECO:0000313" key="3">
    <source>
        <dbReference type="EMBL" id="CAG8619009.1"/>
    </source>
</evidence>
<evidence type="ECO:0000256" key="1">
    <source>
        <dbReference type="SAM" id="MobiDB-lite"/>
    </source>
</evidence>
<reference evidence="3" key="1">
    <citation type="submission" date="2021-06" db="EMBL/GenBank/DDBJ databases">
        <authorList>
            <person name="Kallberg Y."/>
            <person name="Tangrot J."/>
            <person name="Rosling A."/>
        </authorList>
    </citation>
    <scope>NUCLEOTIDE SEQUENCE</scope>
    <source>
        <strain evidence="3">IA702</strain>
    </source>
</reference>
<dbReference type="Proteomes" id="UP000789572">
    <property type="component" value="Unassembled WGS sequence"/>
</dbReference>
<dbReference type="Gene3D" id="3.30.420.10">
    <property type="entry name" value="Ribonuclease H-like superfamily/Ribonuclease H"/>
    <property type="match status" value="1"/>
</dbReference>
<name>A0A9N9CX76_9GLOM</name>
<feature type="region of interest" description="Disordered" evidence="1">
    <location>
        <begin position="1"/>
        <end position="23"/>
    </location>
</feature>
<evidence type="ECO:0000313" key="4">
    <source>
        <dbReference type="Proteomes" id="UP000789572"/>
    </source>
</evidence>
<sequence length="118" mass="13934">MTAALTATQRSGRPSKLSKRDERQFVREVEKDRSITPEPLTEAFNKCLTISVSSRTVQRTLHNYGFYSRVANQKPLATEKNKKIRIGWCKRMKNWKEEWDMVVFGDESRYLIFKMMLI</sequence>
<organism evidence="3 4">
    <name type="scientific">Paraglomus occultum</name>
    <dbReference type="NCBI Taxonomy" id="144539"/>
    <lineage>
        <taxon>Eukaryota</taxon>
        <taxon>Fungi</taxon>
        <taxon>Fungi incertae sedis</taxon>
        <taxon>Mucoromycota</taxon>
        <taxon>Glomeromycotina</taxon>
        <taxon>Glomeromycetes</taxon>
        <taxon>Paraglomerales</taxon>
        <taxon>Paraglomeraceae</taxon>
        <taxon>Paraglomus</taxon>
    </lineage>
</organism>